<gene>
    <name evidence="2" type="ORF">EVAR_54159_1</name>
</gene>
<proteinExistence type="predicted"/>
<accession>A0A4C1Y104</accession>
<evidence type="ECO:0000256" key="1">
    <source>
        <dbReference type="SAM" id="MobiDB-lite"/>
    </source>
</evidence>
<evidence type="ECO:0000313" key="2">
    <source>
        <dbReference type="EMBL" id="GBP69200.1"/>
    </source>
</evidence>
<name>A0A4C1Y104_EUMVA</name>
<protein>
    <submittedName>
        <fullName evidence="2">Uncharacterized protein</fullName>
    </submittedName>
</protein>
<keyword evidence="3" id="KW-1185">Reference proteome</keyword>
<feature type="region of interest" description="Disordered" evidence="1">
    <location>
        <begin position="1"/>
        <end position="30"/>
    </location>
</feature>
<sequence>MGWVENQQARGYSNTGSPASQPRPPTMHFSFPKLKEKLRGKWFRDAEETMASYKKADETTAQCEGAKCSSHWFHQMG</sequence>
<evidence type="ECO:0000313" key="3">
    <source>
        <dbReference type="Proteomes" id="UP000299102"/>
    </source>
</evidence>
<dbReference type="EMBL" id="BGZK01001033">
    <property type="protein sequence ID" value="GBP69200.1"/>
    <property type="molecule type" value="Genomic_DNA"/>
</dbReference>
<dbReference type="OrthoDB" id="10065579at2759"/>
<reference evidence="2 3" key="1">
    <citation type="journal article" date="2019" name="Commun. Biol.">
        <title>The bagworm genome reveals a unique fibroin gene that provides high tensile strength.</title>
        <authorList>
            <person name="Kono N."/>
            <person name="Nakamura H."/>
            <person name="Ohtoshi R."/>
            <person name="Tomita M."/>
            <person name="Numata K."/>
            <person name="Arakawa K."/>
        </authorList>
    </citation>
    <scope>NUCLEOTIDE SEQUENCE [LARGE SCALE GENOMIC DNA]</scope>
</reference>
<dbReference type="Proteomes" id="UP000299102">
    <property type="component" value="Unassembled WGS sequence"/>
</dbReference>
<feature type="compositionally biased region" description="Polar residues" evidence="1">
    <location>
        <begin position="1"/>
        <end position="20"/>
    </location>
</feature>
<organism evidence="2 3">
    <name type="scientific">Eumeta variegata</name>
    <name type="common">Bagworm moth</name>
    <name type="synonym">Eumeta japonica</name>
    <dbReference type="NCBI Taxonomy" id="151549"/>
    <lineage>
        <taxon>Eukaryota</taxon>
        <taxon>Metazoa</taxon>
        <taxon>Ecdysozoa</taxon>
        <taxon>Arthropoda</taxon>
        <taxon>Hexapoda</taxon>
        <taxon>Insecta</taxon>
        <taxon>Pterygota</taxon>
        <taxon>Neoptera</taxon>
        <taxon>Endopterygota</taxon>
        <taxon>Lepidoptera</taxon>
        <taxon>Glossata</taxon>
        <taxon>Ditrysia</taxon>
        <taxon>Tineoidea</taxon>
        <taxon>Psychidae</taxon>
        <taxon>Oiketicinae</taxon>
        <taxon>Eumeta</taxon>
    </lineage>
</organism>
<dbReference type="AlphaFoldDB" id="A0A4C1Y104"/>
<comment type="caution">
    <text evidence="2">The sequence shown here is derived from an EMBL/GenBank/DDBJ whole genome shotgun (WGS) entry which is preliminary data.</text>
</comment>